<comment type="caution">
    <text evidence="2">The sequence shown here is derived from an EMBL/GenBank/DDBJ whole genome shotgun (WGS) entry which is preliminary data.</text>
</comment>
<keyword evidence="1" id="KW-0812">Transmembrane</keyword>
<gene>
    <name evidence="2" type="ORF">A2784_04460</name>
</gene>
<keyword evidence="1" id="KW-0472">Membrane</keyword>
<name>A0A1G1VK56_9BACT</name>
<dbReference type="AlphaFoldDB" id="A0A1G1VK56"/>
<dbReference type="Proteomes" id="UP000177324">
    <property type="component" value="Unassembled WGS sequence"/>
</dbReference>
<proteinExistence type="predicted"/>
<evidence type="ECO:0000313" key="2">
    <source>
        <dbReference type="EMBL" id="OGY15637.1"/>
    </source>
</evidence>
<accession>A0A1G1VK56</accession>
<protein>
    <submittedName>
        <fullName evidence="2">Uncharacterized protein</fullName>
    </submittedName>
</protein>
<evidence type="ECO:0000256" key="1">
    <source>
        <dbReference type="SAM" id="Phobius"/>
    </source>
</evidence>
<organism evidence="2 3">
    <name type="scientific">Candidatus Chisholmbacteria bacterium RIFCSPHIGHO2_01_FULL_48_12</name>
    <dbReference type="NCBI Taxonomy" id="1797589"/>
    <lineage>
        <taxon>Bacteria</taxon>
        <taxon>Candidatus Chisholmiibacteriota</taxon>
    </lineage>
</organism>
<sequence length="70" mass="7975">MNQNWLEVFNSATTFGILTAIAIGVWFLVMKKTLLPLDLQENLTLTHPVCEIFDYLPSFISSFALRITRA</sequence>
<feature type="transmembrane region" description="Helical" evidence="1">
    <location>
        <begin position="12"/>
        <end position="29"/>
    </location>
</feature>
<reference evidence="2 3" key="1">
    <citation type="journal article" date="2016" name="Nat. Commun.">
        <title>Thousands of microbial genomes shed light on interconnected biogeochemical processes in an aquifer system.</title>
        <authorList>
            <person name="Anantharaman K."/>
            <person name="Brown C.T."/>
            <person name="Hug L.A."/>
            <person name="Sharon I."/>
            <person name="Castelle C.J."/>
            <person name="Probst A.J."/>
            <person name="Thomas B.C."/>
            <person name="Singh A."/>
            <person name="Wilkins M.J."/>
            <person name="Karaoz U."/>
            <person name="Brodie E.L."/>
            <person name="Williams K.H."/>
            <person name="Hubbard S.S."/>
            <person name="Banfield J.F."/>
        </authorList>
    </citation>
    <scope>NUCLEOTIDE SEQUENCE [LARGE SCALE GENOMIC DNA]</scope>
</reference>
<dbReference type="EMBL" id="MHCH01000062">
    <property type="protein sequence ID" value="OGY15637.1"/>
    <property type="molecule type" value="Genomic_DNA"/>
</dbReference>
<evidence type="ECO:0000313" key="3">
    <source>
        <dbReference type="Proteomes" id="UP000177324"/>
    </source>
</evidence>
<keyword evidence="1" id="KW-1133">Transmembrane helix</keyword>